<gene>
    <name evidence="1" type="ORF">B296_00034435</name>
</gene>
<dbReference type="EMBL" id="AMZH03017297">
    <property type="protein sequence ID" value="RRT43206.1"/>
    <property type="molecule type" value="Genomic_DNA"/>
</dbReference>
<evidence type="ECO:0000313" key="2">
    <source>
        <dbReference type="Proteomes" id="UP000287651"/>
    </source>
</evidence>
<sequence length="82" mass="9354">MRPRKVGCVVQRLKELCKAHRGTIRVTGELDCSSANICLTEPVKSEDKVESAIEPLSRLLFLLRQVGYRRGKWVILLRQAPH</sequence>
<protein>
    <submittedName>
        <fullName evidence="1">Uncharacterized protein</fullName>
    </submittedName>
</protein>
<accession>A0A426XUR4</accession>
<comment type="caution">
    <text evidence="1">The sequence shown here is derived from an EMBL/GenBank/DDBJ whole genome shotgun (WGS) entry which is preliminary data.</text>
</comment>
<organism evidence="1 2">
    <name type="scientific">Ensete ventricosum</name>
    <name type="common">Abyssinian banana</name>
    <name type="synonym">Musa ensete</name>
    <dbReference type="NCBI Taxonomy" id="4639"/>
    <lineage>
        <taxon>Eukaryota</taxon>
        <taxon>Viridiplantae</taxon>
        <taxon>Streptophyta</taxon>
        <taxon>Embryophyta</taxon>
        <taxon>Tracheophyta</taxon>
        <taxon>Spermatophyta</taxon>
        <taxon>Magnoliopsida</taxon>
        <taxon>Liliopsida</taxon>
        <taxon>Zingiberales</taxon>
        <taxon>Musaceae</taxon>
        <taxon>Ensete</taxon>
    </lineage>
</organism>
<evidence type="ECO:0000313" key="1">
    <source>
        <dbReference type="EMBL" id="RRT43206.1"/>
    </source>
</evidence>
<dbReference type="AlphaFoldDB" id="A0A426XUR4"/>
<reference evidence="1 2" key="1">
    <citation type="journal article" date="2014" name="Agronomy (Basel)">
        <title>A Draft Genome Sequence for Ensete ventricosum, the Drought-Tolerant Tree Against Hunger.</title>
        <authorList>
            <person name="Harrison J."/>
            <person name="Moore K.A."/>
            <person name="Paszkiewicz K."/>
            <person name="Jones T."/>
            <person name="Grant M."/>
            <person name="Ambacheew D."/>
            <person name="Muzemil S."/>
            <person name="Studholme D.J."/>
        </authorList>
    </citation>
    <scope>NUCLEOTIDE SEQUENCE [LARGE SCALE GENOMIC DNA]</scope>
</reference>
<name>A0A426XUR4_ENSVE</name>
<proteinExistence type="predicted"/>
<dbReference type="Proteomes" id="UP000287651">
    <property type="component" value="Unassembled WGS sequence"/>
</dbReference>